<dbReference type="Proteomes" id="UP001597419">
    <property type="component" value="Unassembled WGS sequence"/>
</dbReference>
<feature type="transmembrane region" description="Helical" evidence="1">
    <location>
        <begin position="113"/>
        <end position="136"/>
    </location>
</feature>
<protein>
    <submittedName>
        <fullName evidence="2">Uncharacterized protein</fullName>
    </submittedName>
</protein>
<evidence type="ECO:0000256" key="1">
    <source>
        <dbReference type="SAM" id="Phobius"/>
    </source>
</evidence>
<proteinExistence type="predicted"/>
<keyword evidence="1" id="KW-1133">Transmembrane helix</keyword>
<keyword evidence="1" id="KW-0472">Membrane</keyword>
<feature type="transmembrane region" description="Helical" evidence="1">
    <location>
        <begin position="38"/>
        <end position="55"/>
    </location>
</feature>
<name>A0ABW5GFI7_9PSEU</name>
<feature type="transmembrane region" description="Helical" evidence="1">
    <location>
        <begin position="287"/>
        <end position="307"/>
    </location>
</feature>
<comment type="caution">
    <text evidence="2">The sequence shown here is derived from an EMBL/GenBank/DDBJ whole genome shotgun (WGS) entry which is preliminary data.</text>
</comment>
<accession>A0ABW5GFI7</accession>
<evidence type="ECO:0000313" key="3">
    <source>
        <dbReference type="Proteomes" id="UP001597419"/>
    </source>
</evidence>
<gene>
    <name evidence="2" type="ORF">ACFSYJ_16845</name>
</gene>
<organism evidence="2 3">
    <name type="scientific">Amycolatopsis samaneae</name>
    <dbReference type="NCBI Taxonomy" id="664691"/>
    <lineage>
        <taxon>Bacteria</taxon>
        <taxon>Bacillati</taxon>
        <taxon>Actinomycetota</taxon>
        <taxon>Actinomycetes</taxon>
        <taxon>Pseudonocardiales</taxon>
        <taxon>Pseudonocardiaceae</taxon>
        <taxon>Amycolatopsis</taxon>
    </lineage>
</organism>
<dbReference type="RefSeq" id="WP_345398053.1">
    <property type="nucleotide sequence ID" value="NZ_BAABHG010000009.1"/>
</dbReference>
<feature type="transmembrane region" description="Helical" evidence="1">
    <location>
        <begin position="261"/>
        <end position="281"/>
    </location>
</feature>
<sequence length="336" mass="35351">MVRRLAAALALVALSPFVAEFLLGDQYLSGTPRPGQQLAQFAMFVAFYGSAALLIRETARRLGRGWPTILTLSLAFGLLEEGLLTQSLFNPNYLGIRVLDAGHIPELGIGAPWTVYVLTLHVVWSMGTPIAIVEALFGKEPWLGRLGLAFWSVVFLLGCVAEFLISLLVGPEQFMSHPAQLVVAGLIVAGLVVLAIRGFREPPSTAPAGNAWTGFAIGLVAGTGLQLLERWESVSPWLLAALMLVLVAAAAAVIRALNPPAFSLAAGALLTYCWVGFNTAIGEGTAAIIEQSVLVALAVALLVVTAVRGPICLAGIDLSPADESTVDSREVSSTVD</sequence>
<reference evidence="3" key="1">
    <citation type="journal article" date="2019" name="Int. J. Syst. Evol. Microbiol.">
        <title>The Global Catalogue of Microorganisms (GCM) 10K type strain sequencing project: providing services to taxonomists for standard genome sequencing and annotation.</title>
        <authorList>
            <consortium name="The Broad Institute Genomics Platform"/>
            <consortium name="The Broad Institute Genome Sequencing Center for Infectious Disease"/>
            <person name="Wu L."/>
            <person name="Ma J."/>
        </authorList>
    </citation>
    <scope>NUCLEOTIDE SEQUENCE [LARGE SCALE GENOMIC DNA]</scope>
    <source>
        <strain evidence="3">CGMCC 4.7643</strain>
    </source>
</reference>
<keyword evidence="3" id="KW-1185">Reference proteome</keyword>
<feature type="transmembrane region" description="Helical" evidence="1">
    <location>
        <begin position="234"/>
        <end position="254"/>
    </location>
</feature>
<evidence type="ECO:0000313" key="2">
    <source>
        <dbReference type="EMBL" id="MFD2460281.1"/>
    </source>
</evidence>
<feature type="transmembrane region" description="Helical" evidence="1">
    <location>
        <begin position="148"/>
        <end position="169"/>
    </location>
</feature>
<feature type="transmembrane region" description="Helical" evidence="1">
    <location>
        <begin position="181"/>
        <end position="199"/>
    </location>
</feature>
<keyword evidence="1" id="KW-0812">Transmembrane</keyword>
<feature type="transmembrane region" description="Helical" evidence="1">
    <location>
        <begin position="211"/>
        <end position="228"/>
    </location>
</feature>
<dbReference type="EMBL" id="JBHUKU010000008">
    <property type="protein sequence ID" value="MFD2460281.1"/>
    <property type="molecule type" value="Genomic_DNA"/>
</dbReference>